<evidence type="ECO:0000256" key="9">
    <source>
        <dbReference type="ARBA" id="ARBA00023224"/>
    </source>
</evidence>
<feature type="transmembrane region" description="Helical" evidence="10">
    <location>
        <begin position="129"/>
        <end position="147"/>
    </location>
</feature>
<evidence type="ECO:0000256" key="4">
    <source>
        <dbReference type="ARBA" id="ARBA00022692"/>
    </source>
</evidence>
<evidence type="ECO:0000256" key="6">
    <source>
        <dbReference type="ARBA" id="ARBA00022989"/>
    </source>
</evidence>
<evidence type="ECO:0000313" key="11">
    <source>
        <dbReference type="EMBL" id="QJX74351.1"/>
    </source>
</evidence>
<keyword evidence="7 10" id="KW-0472">Membrane</keyword>
<dbReference type="GO" id="GO:0005549">
    <property type="term" value="F:odorant binding"/>
    <property type="evidence" value="ECO:0007669"/>
    <property type="project" value="InterPro"/>
</dbReference>
<keyword evidence="2" id="KW-1003">Cell membrane</keyword>
<evidence type="ECO:0000256" key="3">
    <source>
        <dbReference type="ARBA" id="ARBA00022606"/>
    </source>
</evidence>
<accession>A0A6M6DMZ0</accession>
<proteinExistence type="evidence at transcript level"/>
<dbReference type="EMBL" id="MT072623">
    <property type="protein sequence ID" value="QJX74351.1"/>
    <property type="molecule type" value="mRNA"/>
</dbReference>
<evidence type="ECO:0000256" key="8">
    <source>
        <dbReference type="ARBA" id="ARBA00023170"/>
    </source>
</evidence>
<sequence length="453" mass="50498">MLPSADDEKLLLGYTRFLLGKSVNWRNSSFRTLLIDYTTTAALLSTAAANLLIMVCCALKLYLDPPEETEKASQVALLMTVSIANVMKGISMVQQRVQLQQLVAWLLVMRRAICDGTGVRNVYTRSATVLRNVWMVMSVILGIVWAVDPLLNQPAQLNGTSPDPALPLPMWLPFDVSAPVTYGVMFPLEAAVCGWTIFFVMSVDMLYVTFILNFAAELHVLNHNVQITGNRDDFTAHPNRKMGVSNRVVTSRYEGNGDDSTVNQNFSSAQFITDNPLMPAYTQQHFKVEISEGNDTYRSLVKNIQHHQLIIRCVNEFEKATGLPVLLVVSINVLNMCSNIISLAVLVEEDPNVSAVGKSLLFTISFASQTALYCLPGQMILDQSDRLAHSAFSCHWPDTDGRFKSSLLIFMVCAGRPLRLRVGKLVTISRETFLELLKLSYQLFNLVYQLQSS</sequence>
<evidence type="ECO:0000256" key="2">
    <source>
        <dbReference type="ARBA" id="ARBA00022475"/>
    </source>
</evidence>
<keyword evidence="4 10" id="KW-0812">Transmembrane</keyword>
<evidence type="ECO:0000256" key="7">
    <source>
        <dbReference type="ARBA" id="ARBA00023136"/>
    </source>
</evidence>
<keyword evidence="6 10" id="KW-1133">Transmembrane helix</keyword>
<reference evidence="11" key="1">
    <citation type="submission" date="2020-01" db="EMBL/GenBank/DDBJ databases">
        <title>Identification and Expression Profiles Analysis of Chemosensory Genes from the Antennal Transcriptome of Ceracris kiangsu Tsai (Orthoptera: Acrididae).</title>
        <authorList>
            <person name="Li R."/>
            <person name="Jiang G.-f."/>
        </authorList>
    </citation>
    <scope>NUCLEOTIDE SEQUENCE</scope>
</reference>
<dbReference type="PANTHER" id="PTHR21137:SF35">
    <property type="entry name" value="ODORANT RECEPTOR 19A-RELATED"/>
    <property type="match status" value="1"/>
</dbReference>
<protein>
    <recommendedName>
        <fullName evidence="10">Odorant receptor</fullName>
    </recommendedName>
</protein>
<keyword evidence="8 10" id="KW-0675">Receptor</keyword>
<comment type="subcellular location">
    <subcellularLocation>
        <location evidence="1 10">Cell membrane</location>
        <topology evidence="1 10">Multi-pass membrane protein</topology>
    </subcellularLocation>
</comment>
<dbReference type="PANTHER" id="PTHR21137">
    <property type="entry name" value="ODORANT RECEPTOR"/>
    <property type="match status" value="1"/>
</dbReference>
<keyword evidence="3 10" id="KW-0716">Sensory transduction</keyword>
<evidence type="ECO:0000256" key="5">
    <source>
        <dbReference type="ARBA" id="ARBA00022725"/>
    </source>
</evidence>
<dbReference type="GO" id="GO:0005886">
    <property type="term" value="C:plasma membrane"/>
    <property type="evidence" value="ECO:0007669"/>
    <property type="project" value="UniProtKB-SubCell"/>
</dbReference>
<dbReference type="AlphaFoldDB" id="A0A6M6DMZ0"/>
<dbReference type="InterPro" id="IPR004117">
    <property type="entry name" value="7tm6_olfct_rcpt"/>
</dbReference>
<keyword evidence="5 10" id="KW-0552">Olfaction</keyword>
<dbReference type="GO" id="GO:0007165">
    <property type="term" value="P:signal transduction"/>
    <property type="evidence" value="ECO:0007669"/>
    <property type="project" value="UniProtKB-KW"/>
</dbReference>
<feature type="transmembrane region" description="Helical" evidence="10">
    <location>
        <begin position="41"/>
        <end position="63"/>
    </location>
</feature>
<dbReference type="GO" id="GO:0004984">
    <property type="term" value="F:olfactory receptor activity"/>
    <property type="evidence" value="ECO:0007669"/>
    <property type="project" value="InterPro"/>
</dbReference>
<keyword evidence="9 10" id="KW-0807">Transducer</keyword>
<dbReference type="Pfam" id="PF02949">
    <property type="entry name" value="7tm_6"/>
    <property type="match status" value="1"/>
</dbReference>
<organism evidence="11">
    <name type="scientific">Ceracris kiangsu</name>
    <name type="common">Yellow-spined bamboo locust</name>
    <name type="synonym">Rammeacris kiangsu</name>
    <dbReference type="NCBI Taxonomy" id="227354"/>
    <lineage>
        <taxon>Eukaryota</taxon>
        <taxon>Metazoa</taxon>
        <taxon>Ecdysozoa</taxon>
        <taxon>Arthropoda</taxon>
        <taxon>Hexapoda</taxon>
        <taxon>Insecta</taxon>
        <taxon>Pterygota</taxon>
        <taxon>Neoptera</taxon>
        <taxon>Polyneoptera</taxon>
        <taxon>Orthoptera</taxon>
        <taxon>Caelifera</taxon>
        <taxon>Acrididea</taxon>
        <taxon>Acridomorpha</taxon>
        <taxon>Acridoidea</taxon>
        <taxon>Acrididae</taxon>
        <taxon>Gomphocerinae</taxon>
        <taxon>Ceracris</taxon>
    </lineage>
</organism>
<evidence type="ECO:0000256" key="10">
    <source>
        <dbReference type="RuleBase" id="RU351113"/>
    </source>
</evidence>
<comment type="caution">
    <text evidence="10">Lacks conserved residue(s) required for the propagation of feature annotation.</text>
</comment>
<evidence type="ECO:0000256" key="1">
    <source>
        <dbReference type="ARBA" id="ARBA00004651"/>
    </source>
</evidence>
<comment type="similarity">
    <text evidence="10">Belongs to the insect chemoreceptor superfamily. Heteromeric odorant receptor channel (TC 1.A.69) family.</text>
</comment>
<name>A0A6M6DMZ0_CERKI</name>